<dbReference type="NCBIfam" id="TIGR03560">
    <property type="entry name" value="F420_Rv1855c"/>
    <property type="match status" value="1"/>
</dbReference>
<dbReference type="Pfam" id="PF00296">
    <property type="entry name" value="Bac_luciferase"/>
    <property type="match status" value="1"/>
</dbReference>
<evidence type="ECO:0000313" key="6">
    <source>
        <dbReference type="EMBL" id="CAA9336779.1"/>
    </source>
</evidence>
<dbReference type="InterPro" id="IPR011251">
    <property type="entry name" value="Luciferase-like_dom"/>
</dbReference>
<dbReference type="GO" id="GO:0046306">
    <property type="term" value="P:alkanesulfonate catabolic process"/>
    <property type="evidence" value="ECO:0007669"/>
    <property type="project" value="TreeGrafter"/>
</dbReference>
<name>A0A6J4LMG6_9ACTN</name>
<proteinExistence type="predicted"/>
<dbReference type="InterPro" id="IPR050172">
    <property type="entry name" value="SsuD_RutA_monooxygenase"/>
</dbReference>
<sequence>MRLAIHFPNFTLPGGPGALAPALAATARAAEEGGCAAFTLMDHWFQMESLATAQDPMLEGYTSLGYLAGQTRTMSLGLLVTGVTYRHPGLLAKTVTTLDVLSGGRAELGIGAAWYEREHLGLGVPFPPVSERFERLEETLQICRQMWSDDDGPFRGRHYSLAETICSPQPIQQPRPRIMVGGMGERKTLLFVARYADACNLFAAGPEVVGQKLSVLARHCEDEGRDPDTVEKTMIWGGADPLDELDAFFTEMHTYAGLGIQQVWVSPAMPDPATWVEKFTRQAMPRLQEL</sequence>
<evidence type="ECO:0000259" key="5">
    <source>
        <dbReference type="Pfam" id="PF00296"/>
    </source>
</evidence>
<dbReference type="GO" id="GO:0008726">
    <property type="term" value="F:alkanesulfonate monooxygenase activity"/>
    <property type="evidence" value="ECO:0007669"/>
    <property type="project" value="TreeGrafter"/>
</dbReference>
<dbReference type="InterPro" id="IPR019952">
    <property type="entry name" value="F420_OxRdatse_Rv1855c_pred"/>
</dbReference>
<protein>
    <recommendedName>
        <fullName evidence="5">Luciferase-like domain-containing protein</fullName>
    </recommendedName>
</protein>
<dbReference type="AlphaFoldDB" id="A0A6J4LMG6"/>
<dbReference type="EMBL" id="CADCUD010000114">
    <property type="protein sequence ID" value="CAA9336779.1"/>
    <property type="molecule type" value="Genomic_DNA"/>
</dbReference>
<organism evidence="6">
    <name type="scientific">uncultured Nocardioidaceae bacterium</name>
    <dbReference type="NCBI Taxonomy" id="253824"/>
    <lineage>
        <taxon>Bacteria</taxon>
        <taxon>Bacillati</taxon>
        <taxon>Actinomycetota</taxon>
        <taxon>Actinomycetes</taxon>
        <taxon>Propionibacteriales</taxon>
        <taxon>Nocardioidaceae</taxon>
        <taxon>environmental samples</taxon>
    </lineage>
</organism>
<dbReference type="InterPro" id="IPR036661">
    <property type="entry name" value="Luciferase-like_sf"/>
</dbReference>
<keyword evidence="2" id="KW-0288">FMN</keyword>
<evidence type="ECO:0000256" key="4">
    <source>
        <dbReference type="ARBA" id="ARBA00023033"/>
    </source>
</evidence>
<keyword evidence="4" id="KW-0503">Monooxygenase</keyword>
<dbReference type="Gene3D" id="3.20.20.30">
    <property type="entry name" value="Luciferase-like domain"/>
    <property type="match status" value="1"/>
</dbReference>
<accession>A0A6J4LMG6</accession>
<dbReference type="SUPFAM" id="SSF51679">
    <property type="entry name" value="Bacterial luciferase-like"/>
    <property type="match status" value="1"/>
</dbReference>
<evidence type="ECO:0000256" key="3">
    <source>
        <dbReference type="ARBA" id="ARBA00023002"/>
    </source>
</evidence>
<dbReference type="PANTHER" id="PTHR42847:SF8">
    <property type="entry name" value="CONSERVED PROTEIN"/>
    <property type="match status" value="1"/>
</dbReference>
<reference evidence="6" key="1">
    <citation type="submission" date="2020-02" db="EMBL/GenBank/DDBJ databases">
        <authorList>
            <person name="Meier V. D."/>
        </authorList>
    </citation>
    <scope>NUCLEOTIDE SEQUENCE</scope>
    <source>
        <strain evidence="6">AVDCRST_MAG46</strain>
    </source>
</reference>
<evidence type="ECO:0000256" key="1">
    <source>
        <dbReference type="ARBA" id="ARBA00022630"/>
    </source>
</evidence>
<keyword evidence="3" id="KW-0560">Oxidoreductase</keyword>
<gene>
    <name evidence="6" type="ORF">AVDCRST_MAG46-1738</name>
</gene>
<keyword evidence="1" id="KW-0285">Flavoprotein</keyword>
<dbReference type="PANTHER" id="PTHR42847">
    <property type="entry name" value="ALKANESULFONATE MONOOXYGENASE"/>
    <property type="match status" value="1"/>
</dbReference>
<evidence type="ECO:0000256" key="2">
    <source>
        <dbReference type="ARBA" id="ARBA00022643"/>
    </source>
</evidence>
<feature type="domain" description="Luciferase-like" evidence="5">
    <location>
        <begin position="20"/>
        <end position="231"/>
    </location>
</feature>